<dbReference type="Proteomes" id="UP001652625">
    <property type="component" value="Chromosome 04"/>
</dbReference>
<name>A0ABM4BQ53_HYDVU</name>
<evidence type="ECO:0000313" key="2">
    <source>
        <dbReference type="RefSeq" id="XP_065651250.1"/>
    </source>
</evidence>
<proteinExistence type="predicted"/>
<accession>A0ABM4BQ53</accession>
<organism evidence="1 2">
    <name type="scientific">Hydra vulgaris</name>
    <name type="common">Hydra</name>
    <name type="synonym">Hydra attenuata</name>
    <dbReference type="NCBI Taxonomy" id="6087"/>
    <lineage>
        <taxon>Eukaryota</taxon>
        <taxon>Metazoa</taxon>
        <taxon>Cnidaria</taxon>
        <taxon>Hydrozoa</taxon>
        <taxon>Hydroidolina</taxon>
        <taxon>Anthoathecata</taxon>
        <taxon>Aplanulata</taxon>
        <taxon>Hydridae</taxon>
        <taxon>Hydra</taxon>
    </lineage>
</organism>
<evidence type="ECO:0000313" key="1">
    <source>
        <dbReference type="Proteomes" id="UP001652625"/>
    </source>
</evidence>
<gene>
    <name evidence="2" type="primary">LOC136079440</name>
</gene>
<dbReference type="GeneID" id="136079440"/>
<protein>
    <submittedName>
        <fullName evidence="2">Uncharacterized protein LOC136079440</fullName>
    </submittedName>
</protein>
<reference evidence="2" key="1">
    <citation type="submission" date="2025-08" db="UniProtKB">
        <authorList>
            <consortium name="RefSeq"/>
        </authorList>
    </citation>
    <scope>IDENTIFICATION</scope>
</reference>
<keyword evidence="1" id="KW-1185">Reference proteome</keyword>
<sequence>MGSDMKSNLHVALNYRPVSLTSVPCNVLEGFIRVAVTDHLQLHDALSQHQYDFVKKKACVTNKYFDNIHGMQVSNRHDIPHFSTAVDKVPHKTLLLKCEAYGISGVLLR</sequence>
<dbReference type="RefSeq" id="XP_065651250.1">
    <property type="nucleotide sequence ID" value="XM_065795178.1"/>
</dbReference>